<sequence length="93" mass="10657">MNIKEAVKIAIEHARDVFEHEKISNLGLEEVEFNESQNEWRITVGFSRPWDETKGALGPLLLGQGMSANRSFKILTINDRTGRIKSIKNYQIK</sequence>
<evidence type="ECO:0000313" key="1">
    <source>
        <dbReference type="EMBL" id="MDT7041625.1"/>
    </source>
</evidence>
<proteinExistence type="predicted"/>
<protein>
    <submittedName>
        <fullName evidence="1">Uncharacterized protein</fullName>
    </submittedName>
</protein>
<reference evidence="1 2" key="1">
    <citation type="journal article" date="2023" name="ISME J.">
        <title>Cultivation and genomic characterization of novel and ubiquitous marine nitrite-oxidizing bacteria from the Nitrospirales.</title>
        <authorList>
            <person name="Mueller A.J."/>
            <person name="Daebeler A."/>
            <person name="Herbold C.W."/>
            <person name="Kirkegaard R.H."/>
            <person name="Daims H."/>
        </authorList>
    </citation>
    <scope>NUCLEOTIDE SEQUENCE [LARGE SCALE GENOMIC DNA]</scope>
    <source>
        <strain evidence="1 2">EB</strain>
    </source>
</reference>
<dbReference type="RefSeq" id="WP_313831974.1">
    <property type="nucleotide sequence ID" value="NZ_JAQOUE010000001.1"/>
</dbReference>
<dbReference type="Proteomes" id="UP001250932">
    <property type="component" value="Unassembled WGS sequence"/>
</dbReference>
<organism evidence="1 2">
    <name type="scientific">Candidatus Nitronereus thalassa</name>
    <dbReference type="NCBI Taxonomy" id="3020898"/>
    <lineage>
        <taxon>Bacteria</taxon>
        <taxon>Pseudomonadati</taxon>
        <taxon>Nitrospirota</taxon>
        <taxon>Nitrospiria</taxon>
        <taxon>Nitrospirales</taxon>
        <taxon>Nitrospiraceae</taxon>
        <taxon>Candidatus Nitronereus</taxon>
    </lineage>
</organism>
<dbReference type="EMBL" id="JAQOUE010000001">
    <property type="protein sequence ID" value="MDT7041625.1"/>
    <property type="molecule type" value="Genomic_DNA"/>
</dbReference>
<evidence type="ECO:0000313" key="2">
    <source>
        <dbReference type="Proteomes" id="UP001250932"/>
    </source>
</evidence>
<name>A0ABU3K5F4_9BACT</name>
<gene>
    <name evidence="1" type="ORF">PPG34_04635</name>
</gene>
<keyword evidence="2" id="KW-1185">Reference proteome</keyword>
<accession>A0ABU3K5F4</accession>
<comment type="caution">
    <text evidence="1">The sequence shown here is derived from an EMBL/GenBank/DDBJ whole genome shotgun (WGS) entry which is preliminary data.</text>
</comment>